<dbReference type="RefSeq" id="WP_149075801.1">
    <property type="nucleotide sequence ID" value="NZ_CP043329.1"/>
</dbReference>
<dbReference type="KEGG" id="pej:FYC62_16920"/>
<accession>A0A5C0VLZ3</accession>
<keyword evidence="3" id="KW-1185">Reference proteome</keyword>
<evidence type="ECO:0000313" key="3">
    <source>
        <dbReference type="Proteomes" id="UP000323653"/>
    </source>
</evidence>
<gene>
    <name evidence="2" type="ORF">FYC62_16920</name>
</gene>
<evidence type="ECO:0000313" key="2">
    <source>
        <dbReference type="EMBL" id="QEK53177.1"/>
    </source>
</evidence>
<proteinExistence type="predicted"/>
<dbReference type="SMART" id="SM00953">
    <property type="entry name" value="RES"/>
    <property type="match status" value="1"/>
</dbReference>
<dbReference type="Pfam" id="PF08808">
    <property type="entry name" value="RES"/>
    <property type="match status" value="1"/>
</dbReference>
<sequence>MELFRLANAKYIEDLSGTGARLYGGRWNSVGSPAVYLASSKSLAVLEVLVHLNPALFPDNFCMASFEVPDDSFIALPMDKLPFDWKNNQEQLLKRFGDEFIRKNEYLGLKVPSAIVDDEFNYILNPNHPYINKVKIKLVKPFVFDNRLV</sequence>
<dbReference type="AlphaFoldDB" id="A0A5C0VLZ3"/>
<protein>
    <submittedName>
        <fullName evidence="2">RES family NAD+ phosphorylase</fullName>
    </submittedName>
</protein>
<organism evidence="2 3">
    <name type="scientific">Pedobacter aquae</name>
    <dbReference type="NCBI Taxonomy" id="2605747"/>
    <lineage>
        <taxon>Bacteria</taxon>
        <taxon>Pseudomonadati</taxon>
        <taxon>Bacteroidota</taxon>
        <taxon>Sphingobacteriia</taxon>
        <taxon>Sphingobacteriales</taxon>
        <taxon>Sphingobacteriaceae</taxon>
        <taxon>Pedobacter</taxon>
    </lineage>
</organism>
<dbReference type="EMBL" id="CP043329">
    <property type="protein sequence ID" value="QEK53177.1"/>
    <property type="molecule type" value="Genomic_DNA"/>
</dbReference>
<evidence type="ECO:0000259" key="1">
    <source>
        <dbReference type="SMART" id="SM00953"/>
    </source>
</evidence>
<dbReference type="InterPro" id="IPR014914">
    <property type="entry name" value="RES_dom"/>
</dbReference>
<name>A0A5C0VLZ3_9SPHI</name>
<feature type="domain" description="RES" evidence="1">
    <location>
        <begin position="14"/>
        <end position="138"/>
    </location>
</feature>
<reference evidence="2 3" key="1">
    <citation type="submission" date="2019-08" db="EMBL/GenBank/DDBJ databases">
        <title>Pedobacter sp. nov., isolated from Han river, South Korea.</title>
        <authorList>
            <person name="Lee D.-H."/>
            <person name="Kim Y.-S."/>
            <person name="Hwang E.-M."/>
            <person name="Le Tran T.C."/>
            <person name="Cha C.-J."/>
        </authorList>
    </citation>
    <scope>NUCLEOTIDE SEQUENCE [LARGE SCALE GENOMIC DNA]</scope>
    <source>
        <strain evidence="2 3">CJ43</strain>
    </source>
</reference>
<dbReference type="Proteomes" id="UP000323653">
    <property type="component" value="Chromosome"/>
</dbReference>